<dbReference type="Gene3D" id="3.20.20.80">
    <property type="entry name" value="Glycosidases"/>
    <property type="match status" value="1"/>
</dbReference>
<comment type="function">
    <text evidence="1">Alpha-L-fucosidase is responsible for hydrolyzing the alpha-1,6-linked fucose joined to the reducing-end N-acetylglucosamine of the carbohydrate moieties of glycoproteins.</text>
</comment>
<name>A0A4Q6XKG8_9SPHI</name>
<keyword evidence="6" id="KW-0326">Glycosidase</keyword>
<dbReference type="PRINTS" id="PR00741">
    <property type="entry name" value="GLHYDRLASE29"/>
</dbReference>
<dbReference type="Gene3D" id="2.60.40.1180">
    <property type="entry name" value="Golgi alpha-mannosidase II"/>
    <property type="match status" value="1"/>
</dbReference>
<dbReference type="GO" id="GO:0005764">
    <property type="term" value="C:lysosome"/>
    <property type="evidence" value="ECO:0007669"/>
    <property type="project" value="TreeGrafter"/>
</dbReference>
<accession>A0A4Q6XKG8</accession>
<dbReference type="InterPro" id="IPR017853">
    <property type="entry name" value="GH"/>
</dbReference>
<reference evidence="8 9" key="1">
    <citation type="submission" date="2019-02" db="EMBL/GenBank/DDBJ databases">
        <authorList>
            <person name="Li Y."/>
        </authorList>
    </citation>
    <scope>NUCLEOTIDE SEQUENCE [LARGE SCALE GENOMIC DNA]</scope>
    <source>
        <strain evidence="8 9">30C10-4-7</strain>
    </source>
</reference>
<dbReference type="GO" id="GO:0004560">
    <property type="term" value="F:alpha-L-fucosidase activity"/>
    <property type="evidence" value="ECO:0007669"/>
    <property type="project" value="InterPro"/>
</dbReference>
<proteinExistence type="inferred from homology"/>
<dbReference type="PANTHER" id="PTHR10030:SF37">
    <property type="entry name" value="ALPHA-L-FUCOSIDASE-RELATED"/>
    <property type="match status" value="1"/>
</dbReference>
<evidence type="ECO:0000256" key="2">
    <source>
        <dbReference type="ARBA" id="ARBA00007951"/>
    </source>
</evidence>
<organism evidence="8 9">
    <name type="scientific">Sphingobacterium corticibacterium</name>
    <dbReference type="NCBI Taxonomy" id="2484746"/>
    <lineage>
        <taxon>Bacteria</taxon>
        <taxon>Pseudomonadati</taxon>
        <taxon>Bacteroidota</taxon>
        <taxon>Sphingobacteriia</taxon>
        <taxon>Sphingobacteriales</taxon>
        <taxon>Sphingobacteriaceae</taxon>
        <taxon>Sphingobacterium</taxon>
    </lineage>
</organism>
<gene>
    <name evidence="8" type="ORF">EWE74_12220</name>
</gene>
<evidence type="ECO:0000256" key="3">
    <source>
        <dbReference type="ARBA" id="ARBA00012662"/>
    </source>
</evidence>
<dbReference type="Pfam" id="PF01120">
    <property type="entry name" value="Alpha_L_fucos"/>
    <property type="match status" value="1"/>
</dbReference>
<evidence type="ECO:0000313" key="8">
    <source>
        <dbReference type="EMBL" id="RZF59895.1"/>
    </source>
</evidence>
<dbReference type="PANTHER" id="PTHR10030">
    <property type="entry name" value="ALPHA-L-FUCOSIDASE"/>
    <property type="match status" value="1"/>
</dbReference>
<evidence type="ECO:0000256" key="5">
    <source>
        <dbReference type="ARBA" id="ARBA00022801"/>
    </source>
</evidence>
<evidence type="ECO:0000313" key="9">
    <source>
        <dbReference type="Proteomes" id="UP000292855"/>
    </source>
</evidence>
<keyword evidence="9" id="KW-1185">Reference proteome</keyword>
<evidence type="ECO:0000256" key="6">
    <source>
        <dbReference type="ARBA" id="ARBA00023295"/>
    </source>
</evidence>
<dbReference type="OrthoDB" id="107551at2"/>
<dbReference type="InterPro" id="IPR000933">
    <property type="entry name" value="Glyco_hydro_29"/>
</dbReference>
<dbReference type="InterPro" id="IPR057739">
    <property type="entry name" value="Glyco_hydro_29_N"/>
</dbReference>
<evidence type="ECO:0000256" key="4">
    <source>
        <dbReference type="ARBA" id="ARBA00022729"/>
    </source>
</evidence>
<dbReference type="AlphaFoldDB" id="A0A4Q6XKG8"/>
<dbReference type="GO" id="GO:0006004">
    <property type="term" value="P:fucose metabolic process"/>
    <property type="evidence" value="ECO:0007669"/>
    <property type="project" value="InterPro"/>
</dbReference>
<dbReference type="RefSeq" id="WP_130141813.1">
    <property type="nucleotide sequence ID" value="NZ_SGIT01000002.1"/>
</dbReference>
<sequence>MIKQLSFIVLCIILCIIGLNSKAQKQYTPDWESLHQHTPVPEWMRDAKFGIYCHWGVYSVPAYGNEQYYFYMHQNSESTDFLMGGHNRHIEMYGPLSEFGYHDFIPMFKGEKFDADEWATLFKESGARFAGTVAEHHDGFSMWDSKYTPFNAKEMGPKRDIIGELGKSIKARGLKFITSLHHENNYTYVKVKPEWAANNPKYAKMYGCLMPHEEWLQMWLNKSNEVVDKYSPDLVYFDAWMDQIPERYKLDFLSNYFNQAQKTKQEVIVTYKNNDFPRTIGMLDHEMFSPDEMDSIPWLCDLTISAGYHRSWGYVKGMKLSTHKEILHKLIEIVSNNGHLLLNLSPMADGSIPQDQKDVMANVGVWLWSYGESIYGTRPYVVSNEITADGKRVHYTRKGKSIYAIFLDWPGTEKQITLSGLSSNNLKGQIKSATLLSVKKNYDCAFQETVGSISFTIPKNGRLPSDVAQVIRFDLM</sequence>
<dbReference type="SUPFAM" id="SSF51445">
    <property type="entry name" value="(Trans)glycosidases"/>
    <property type="match status" value="1"/>
</dbReference>
<comment type="similarity">
    <text evidence="2">Belongs to the glycosyl hydrolase 29 family.</text>
</comment>
<evidence type="ECO:0000256" key="1">
    <source>
        <dbReference type="ARBA" id="ARBA00004071"/>
    </source>
</evidence>
<feature type="domain" description="Glycoside hydrolase family 29 N-terminal" evidence="7">
    <location>
        <begin position="21"/>
        <end position="372"/>
    </location>
</feature>
<keyword evidence="5" id="KW-0378">Hydrolase</keyword>
<dbReference type="EC" id="3.2.1.51" evidence="3"/>
<protein>
    <recommendedName>
        <fullName evidence="3">alpha-L-fucosidase</fullName>
        <ecNumber evidence="3">3.2.1.51</ecNumber>
    </recommendedName>
</protein>
<evidence type="ECO:0000259" key="7">
    <source>
        <dbReference type="Pfam" id="PF01120"/>
    </source>
</evidence>
<dbReference type="EMBL" id="SGIT01000002">
    <property type="protein sequence ID" value="RZF59895.1"/>
    <property type="molecule type" value="Genomic_DNA"/>
</dbReference>
<dbReference type="InterPro" id="IPR016286">
    <property type="entry name" value="FUC_metazoa-typ"/>
</dbReference>
<dbReference type="InterPro" id="IPR013780">
    <property type="entry name" value="Glyco_hydro_b"/>
</dbReference>
<comment type="caution">
    <text evidence="8">The sequence shown here is derived from an EMBL/GenBank/DDBJ whole genome shotgun (WGS) entry which is preliminary data.</text>
</comment>
<dbReference type="SMART" id="SM00812">
    <property type="entry name" value="Alpha_L_fucos"/>
    <property type="match status" value="1"/>
</dbReference>
<keyword evidence="4" id="KW-0732">Signal</keyword>
<dbReference type="GO" id="GO:0016139">
    <property type="term" value="P:glycoside catabolic process"/>
    <property type="evidence" value="ECO:0007669"/>
    <property type="project" value="TreeGrafter"/>
</dbReference>
<dbReference type="Proteomes" id="UP000292855">
    <property type="component" value="Unassembled WGS sequence"/>
</dbReference>
<dbReference type="PIRSF" id="PIRSF001092">
    <property type="entry name" value="Alpha-L-fucosidase"/>
    <property type="match status" value="1"/>
</dbReference>